<organism evidence="1 2">
    <name type="scientific">Tessaracoccus flavus</name>
    <dbReference type="NCBI Taxonomy" id="1610493"/>
    <lineage>
        <taxon>Bacteria</taxon>
        <taxon>Bacillati</taxon>
        <taxon>Actinomycetota</taxon>
        <taxon>Actinomycetes</taxon>
        <taxon>Propionibacteriales</taxon>
        <taxon>Propionibacteriaceae</taxon>
        <taxon>Tessaracoccus</taxon>
    </lineage>
</organism>
<sequence>MSIFKRSAAPSADLTGLTEVLGARADVLAAGSGDRVSLVGTREHLALRRGDQWRVWRWEEVGSGSWNGEAKVFRWRTVTGERFEAALDEVGRLPDLFRERVQASTLVTSVVDAQRGQVQIVGRRGLGSDPTIHWYAVPSGGADLNDPATKQLVVEETDRLAGEYL</sequence>
<dbReference type="Proteomes" id="UP000188324">
    <property type="component" value="Chromosome"/>
</dbReference>
<dbReference type="KEGG" id="tfl:RPIT_05125"/>
<keyword evidence="2" id="KW-1185">Reference proteome</keyword>
<gene>
    <name evidence="1" type="ORF">RPIT_05125</name>
</gene>
<proteinExistence type="predicted"/>
<accession>A0A1Q2CDT4</accession>
<dbReference type="OrthoDB" id="5144898at2"/>
<name>A0A1Q2CDT4_9ACTN</name>
<dbReference type="AlphaFoldDB" id="A0A1Q2CDT4"/>
<protein>
    <submittedName>
        <fullName evidence="1">Uncharacterized protein</fullName>
    </submittedName>
</protein>
<evidence type="ECO:0000313" key="1">
    <source>
        <dbReference type="EMBL" id="AQP44273.1"/>
    </source>
</evidence>
<dbReference type="EMBL" id="CP019605">
    <property type="protein sequence ID" value="AQP44273.1"/>
    <property type="molecule type" value="Genomic_DNA"/>
</dbReference>
<evidence type="ECO:0000313" key="2">
    <source>
        <dbReference type="Proteomes" id="UP000188324"/>
    </source>
</evidence>
<dbReference type="RefSeq" id="WP_077341262.1">
    <property type="nucleotide sequence ID" value="NZ_CP019605.1"/>
</dbReference>
<reference evidence="1 2" key="1">
    <citation type="journal article" date="2016" name="Int. J. Syst. Evol. Microbiol.">
        <title>Tessaracoccus flavus sp. nov., isolated from the drainage system of a lindane-producing factory.</title>
        <authorList>
            <person name="Kumari R."/>
            <person name="Singh P."/>
            <person name="Schumann P."/>
            <person name="Lal R."/>
        </authorList>
    </citation>
    <scope>NUCLEOTIDE SEQUENCE [LARGE SCALE GENOMIC DNA]</scope>
    <source>
        <strain evidence="1 2">RP1T</strain>
    </source>
</reference>